<dbReference type="InterPro" id="IPR038718">
    <property type="entry name" value="SNF2-like_sf"/>
</dbReference>
<organism evidence="8 9">
    <name type="scientific">Thraustotheca clavata</name>
    <dbReference type="NCBI Taxonomy" id="74557"/>
    <lineage>
        <taxon>Eukaryota</taxon>
        <taxon>Sar</taxon>
        <taxon>Stramenopiles</taxon>
        <taxon>Oomycota</taxon>
        <taxon>Saprolegniomycetes</taxon>
        <taxon>Saprolegniales</taxon>
        <taxon>Achlyaceae</taxon>
        <taxon>Thraustotheca</taxon>
    </lineage>
</organism>
<feature type="repeat" description="TPR" evidence="4">
    <location>
        <begin position="1295"/>
        <end position="1328"/>
    </location>
</feature>
<name>A0A1W0A5V7_9STRA</name>
<dbReference type="InterPro" id="IPR019734">
    <property type="entry name" value="TPR_rpt"/>
</dbReference>
<dbReference type="SMART" id="SM00028">
    <property type="entry name" value="TPR"/>
    <property type="match status" value="3"/>
</dbReference>
<dbReference type="PROSITE" id="PS51204">
    <property type="entry name" value="HSA"/>
    <property type="match status" value="1"/>
</dbReference>
<feature type="region of interest" description="Disordered" evidence="5">
    <location>
        <begin position="183"/>
        <end position="204"/>
    </location>
</feature>
<dbReference type="SUPFAM" id="SSF52540">
    <property type="entry name" value="P-loop containing nucleoside triphosphate hydrolases"/>
    <property type="match status" value="2"/>
</dbReference>
<dbReference type="SMART" id="SM00573">
    <property type="entry name" value="HSA"/>
    <property type="match status" value="1"/>
</dbReference>
<feature type="domain" description="HSA" evidence="7">
    <location>
        <begin position="97"/>
        <end position="170"/>
    </location>
</feature>
<dbReference type="SMART" id="SM00717">
    <property type="entry name" value="SANT"/>
    <property type="match status" value="1"/>
</dbReference>
<dbReference type="EMBL" id="JNBS01000432">
    <property type="protein sequence ID" value="OQS05673.1"/>
    <property type="molecule type" value="Genomic_DNA"/>
</dbReference>
<gene>
    <name evidence="8" type="ORF">THRCLA_02229</name>
</gene>
<dbReference type="OrthoDB" id="372624at2759"/>
<dbReference type="InterPro" id="IPR001005">
    <property type="entry name" value="SANT/Myb"/>
</dbReference>
<feature type="non-terminal residue" evidence="8">
    <location>
        <position position="1"/>
    </location>
</feature>
<feature type="domain" description="Myb-like" evidence="6">
    <location>
        <begin position="1034"/>
        <end position="1090"/>
    </location>
</feature>
<comment type="similarity">
    <text evidence="1">Belongs to the EAF1 family.</text>
</comment>
<dbReference type="GO" id="GO:0005524">
    <property type="term" value="F:ATP binding"/>
    <property type="evidence" value="ECO:0007669"/>
    <property type="project" value="InterPro"/>
</dbReference>
<evidence type="ECO:0000256" key="1">
    <source>
        <dbReference type="ARBA" id="ARBA00008913"/>
    </source>
</evidence>
<dbReference type="GO" id="GO:0006325">
    <property type="term" value="P:chromatin organization"/>
    <property type="evidence" value="ECO:0007669"/>
    <property type="project" value="UniProtKB-KW"/>
</dbReference>
<dbReference type="InterPro" id="IPR027417">
    <property type="entry name" value="P-loop_NTPase"/>
</dbReference>
<dbReference type="PROSITE" id="PS50090">
    <property type="entry name" value="MYB_LIKE"/>
    <property type="match status" value="1"/>
</dbReference>
<dbReference type="Gene3D" id="3.40.50.300">
    <property type="entry name" value="P-loop containing nucleotide triphosphate hydrolases"/>
    <property type="match status" value="1"/>
</dbReference>
<feature type="region of interest" description="Disordered" evidence="5">
    <location>
        <begin position="1"/>
        <end position="40"/>
    </location>
</feature>
<dbReference type="PROSITE" id="PS50005">
    <property type="entry name" value="TPR"/>
    <property type="match status" value="1"/>
</dbReference>
<dbReference type="InterPro" id="IPR009057">
    <property type="entry name" value="Homeodomain-like_sf"/>
</dbReference>
<dbReference type="Proteomes" id="UP000243217">
    <property type="component" value="Unassembled WGS sequence"/>
</dbReference>
<keyword evidence="3" id="KW-0156">Chromatin regulator</keyword>
<evidence type="ECO:0000256" key="3">
    <source>
        <dbReference type="ARBA" id="ARBA00022853"/>
    </source>
</evidence>
<dbReference type="Gene3D" id="1.25.40.10">
    <property type="entry name" value="Tetratricopeptide repeat domain"/>
    <property type="match status" value="2"/>
</dbReference>
<feature type="compositionally biased region" description="Basic and acidic residues" evidence="5">
    <location>
        <begin position="959"/>
        <end position="968"/>
    </location>
</feature>
<dbReference type="Pfam" id="PF13921">
    <property type="entry name" value="Myb_DNA-bind_6"/>
    <property type="match status" value="1"/>
</dbReference>
<feature type="region of interest" description="Disordered" evidence="5">
    <location>
        <begin position="1390"/>
        <end position="1418"/>
    </location>
</feature>
<keyword evidence="9" id="KW-1185">Reference proteome</keyword>
<feature type="compositionally biased region" description="Polar residues" evidence="5">
    <location>
        <begin position="185"/>
        <end position="201"/>
    </location>
</feature>
<comment type="caution">
    <text evidence="8">The sequence shown here is derived from an EMBL/GenBank/DDBJ whole genome shotgun (WGS) entry which is preliminary data.</text>
</comment>
<evidence type="ECO:0000313" key="9">
    <source>
        <dbReference type="Proteomes" id="UP000243217"/>
    </source>
</evidence>
<dbReference type="Gene3D" id="3.40.50.10810">
    <property type="entry name" value="Tandem AAA-ATPase domain"/>
    <property type="match status" value="1"/>
</dbReference>
<dbReference type="InterPro" id="IPR011990">
    <property type="entry name" value="TPR-like_helical_dom_sf"/>
</dbReference>
<dbReference type="InterPro" id="IPR014012">
    <property type="entry name" value="HSA_dom"/>
</dbReference>
<dbReference type="Gene3D" id="1.10.10.60">
    <property type="entry name" value="Homeodomain-like"/>
    <property type="match status" value="1"/>
</dbReference>
<reference evidence="8 9" key="1">
    <citation type="journal article" date="2014" name="Genome Biol. Evol.">
        <title>The secreted proteins of Achlya hypogyna and Thraustotheca clavata identify the ancestral oomycete secretome and reveal gene acquisitions by horizontal gene transfer.</title>
        <authorList>
            <person name="Misner I."/>
            <person name="Blouin N."/>
            <person name="Leonard G."/>
            <person name="Richards T.A."/>
            <person name="Lane C.E."/>
        </authorList>
    </citation>
    <scope>NUCLEOTIDE SEQUENCE [LARGE SCALE GENOMIC DNA]</scope>
    <source>
        <strain evidence="8 9">ATCC 34112</strain>
    </source>
</reference>
<evidence type="ECO:0000256" key="4">
    <source>
        <dbReference type="PROSITE-ProRule" id="PRU00339"/>
    </source>
</evidence>
<dbReference type="SUPFAM" id="SSF46689">
    <property type="entry name" value="Homeodomain-like"/>
    <property type="match status" value="1"/>
</dbReference>
<keyword evidence="4" id="KW-0802">TPR repeat</keyword>
<dbReference type="Pfam" id="PF07529">
    <property type="entry name" value="HSA"/>
    <property type="match status" value="1"/>
</dbReference>
<dbReference type="STRING" id="74557.A0A1W0A5V7"/>
<evidence type="ECO:0000259" key="7">
    <source>
        <dbReference type="PROSITE" id="PS51204"/>
    </source>
</evidence>
<dbReference type="Pfam" id="PF00176">
    <property type="entry name" value="SNF2-rel_dom"/>
    <property type="match status" value="1"/>
</dbReference>
<feature type="region of interest" description="Disordered" evidence="5">
    <location>
        <begin position="916"/>
        <end position="982"/>
    </location>
</feature>
<evidence type="ECO:0000259" key="6">
    <source>
        <dbReference type="PROSITE" id="PS50090"/>
    </source>
</evidence>
<dbReference type="InterPro" id="IPR000330">
    <property type="entry name" value="SNF2_N"/>
</dbReference>
<dbReference type="CDD" id="cd00167">
    <property type="entry name" value="SANT"/>
    <property type="match status" value="1"/>
</dbReference>
<dbReference type="SUPFAM" id="SSF48452">
    <property type="entry name" value="TPR-like"/>
    <property type="match status" value="1"/>
</dbReference>
<dbReference type="GO" id="GO:0035267">
    <property type="term" value="C:NuA4 histone acetyltransferase complex"/>
    <property type="evidence" value="ECO:0007669"/>
    <property type="project" value="UniProtKB-ARBA"/>
</dbReference>
<comment type="similarity">
    <text evidence="2">Belongs to the SNF2/RAD54 helicase family. ISWI subfamily.</text>
</comment>
<evidence type="ECO:0000256" key="2">
    <source>
        <dbReference type="ARBA" id="ARBA00009687"/>
    </source>
</evidence>
<sequence>RKRPRSKSQSPVRSSLTSPSGKSPPRKVQRSAAPVRHYQSPIVSTNTRYLGGINSIQEKEYEMNQTNATNSVLPDLLRQHHEKSLQLNKTTSKKRQLPRLYDPPRMKCHWDILLDEMRWMASDFAEERQWKRALAWRLARDASDSKTQEKRNQELDKRKLARSVAVQISSFWRAMERIAARYHSRTPTSENHQRTITSLSPKGSALSPRNDIPIQFAWVLQSKDAYNSYVRQQTTSIFAASKSARELMKKQDSSFELNVKLAPFQASALRFMAHMHEAGFNFILNDQMGTGKAFTVSLFLRYLSSSESTPHLVIVPDAEVHKWAFYLKILHGHSRIQVYGGLPLERHRQQRIWDKDFLVDPDSPERTELFCVVCPQSFFFEDSSAFHAMVWQVVVCEDFAPGNIKTEALLSLKNTSRRIIVGEMGLDHWSSDRVALWGEFLLTTEDNKWQYSAWENDLVESTSAQMMMKRLGLSYKDEVSCLQIALRAMTLGRIRNDVEAQLGKVEEQTLGTTLSQSQSNAYNSAVASFCSSSDKTSLEGWLRFFLRLRSICNGVALDFDRLGSVDRMILISCSSKLIALVELIEKIVLKEELKVAIYTQSDAMLPVVEHLMANVLNIPTVRISGTVAGQHRSLAHFAMKDAVKVAILSSRTRTQGTNRAVCVYGAQAIVVLDNEWDQMCESKLRASWQLLATTTDIPVYRLYSENTIEASFLRVGSILSEKLFSEMTPAECIQSNQLKGVDCPHWWAAPSDLVKLMANAEVDEKYCGSTSDGDIYLLEQPLTTGGELELEEHLLLSNNDELTPVEWYAVHLVQSLKEKQSLVRQTASATTDQSKDEAVYGSYENAVLARTIEAWKQEPTNSLVYEKSSDPVHVINEFRTQGLEPQYSTWQPLESVSTISSETPDDVSLMIVYRTKKPPTPSAPVPVTEKRVDVKSVKNKKSKQVSGKLDAPSGSPNIKRKDLSKKNTDYTGHPLPDGGFDDDGFWGDTNLDALDSISWDDASILVDMEQLDVPPAKKAKTAPVSALQRPRKPTADIAREGWSFVEESLLKKLHEVYGSNWNLIAQILTRQVSGKRRSARQCQEKYERLTNVAVKDKEAAKPVKMKPLTMTPAALNARIGLHSCGLLLKYPLGPFGTLPPPPLRKCGASMGLTPPAVVAETDISVFRSTMEAVVLSVKKKLPSPPIPIPLNMEPHKSHLEIVNTSVLSPDEVIKNSKQLAAVTFQCLILMSHGGWSLQKQAEITALIAECTRDLKVDPSCLKTRAIRGHACLKAKQWELAVEDFTAILEVRKDDIHGRFSRGMALFQCGQVERAHEDFSTVLSLNPNHVMARYARAGCYNTEGEFQRAIQDYTIALECDESDKNLAVRSCNRLYLHETAEKVINDKLHRSYRSRDTKASNNELKSEPPAILQKRHSSPTKQVARVTIDLSKPSISKLKLVKRVTITL</sequence>
<protein>
    <submittedName>
        <fullName evidence="8">Uncharacterized protein</fullName>
    </submittedName>
</protein>
<evidence type="ECO:0000313" key="8">
    <source>
        <dbReference type="EMBL" id="OQS05673.1"/>
    </source>
</evidence>
<accession>A0A1W0A5V7</accession>
<dbReference type="PANTHER" id="PTHR10799">
    <property type="entry name" value="SNF2/RAD54 HELICASE FAMILY"/>
    <property type="match status" value="1"/>
</dbReference>
<evidence type="ECO:0000256" key="5">
    <source>
        <dbReference type="SAM" id="MobiDB-lite"/>
    </source>
</evidence>
<proteinExistence type="inferred from homology"/>
<feature type="compositionally biased region" description="Polar residues" evidence="5">
    <location>
        <begin position="7"/>
        <end position="21"/>
    </location>
</feature>